<evidence type="ECO:0000313" key="1">
    <source>
        <dbReference type="EMBL" id="AFZ17602.1"/>
    </source>
</evidence>
<name>K9WDM6_9CYAN</name>
<gene>
    <name evidence="1" type="ORF">Mic7113_1742</name>
</gene>
<dbReference type="Proteomes" id="UP000010471">
    <property type="component" value="Chromosome"/>
</dbReference>
<reference evidence="1 2" key="1">
    <citation type="submission" date="2012-06" db="EMBL/GenBank/DDBJ databases">
        <title>Finished chromosome of genome of Microcoleus sp. PCC 7113.</title>
        <authorList>
            <consortium name="US DOE Joint Genome Institute"/>
            <person name="Gugger M."/>
            <person name="Coursin T."/>
            <person name="Rippka R."/>
            <person name="Tandeau De Marsac N."/>
            <person name="Huntemann M."/>
            <person name="Wei C.-L."/>
            <person name="Han J."/>
            <person name="Detter J.C."/>
            <person name="Han C."/>
            <person name="Tapia R."/>
            <person name="Chen A."/>
            <person name="Kyrpides N."/>
            <person name="Mavromatis K."/>
            <person name="Markowitz V."/>
            <person name="Szeto E."/>
            <person name="Ivanova N."/>
            <person name="Pagani I."/>
            <person name="Pati A."/>
            <person name="Goodwin L."/>
            <person name="Nordberg H.P."/>
            <person name="Cantor M.N."/>
            <person name="Hua S.X."/>
            <person name="Woyke T."/>
            <person name="Kerfeld C.A."/>
        </authorList>
    </citation>
    <scope>NUCLEOTIDE SEQUENCE [LARGE SCALE GENOMIC DNA]</scope>
    <source>
        <strain evidence="1 2">PCC 7113</strain>
    </source>
</reference>
<proteinExistence type="predicted"/>
<protein>
    <submittedName>
        <fullName evidence="1">Uncharacterized protein</fullName>
    </submittedName>
</protein>
<keyword evidence="2" id="KW-1185">Reference proteome</keyword>
<dbReference type="STRING" id="1173027.Mic7113_1742"/>
<accession>K9WDM6</accession>
<organism evidence="1 2">
    <name type="scientific">Allocoleopsis franciscana PCC 7113</name>
    <dbReference type="NCBI Taxonomy" id="1173027"/>
    <lineage>
        <taxon>Bacteria</taxon>
        <taxon>Bacillati</taxon>
        <taxon>Cyanobacteriota</taxon>
        <taxon>Cyanophyceae</taxon>
        <taxon>Coleofasciculales</taxon>
        <taxon>Coleofasciculaceae</taxon>
        <taxon>Allocoleopsis</taxon>
        <taxon>Allocoleopsis franciscana</taxon>
    </lineage>
</organism>
<dbReference type="HOGENOM" id="CLU_3100940_0_0_3"/>
<dbReference type="KEGG" id="mic:Mic7113_1742"/>
<dbReference type="EMBL" id="CP003630">
    <property type="protein sequence ID" value="AFZ17602.1"/>
    <property type="molecule type" value="Genomic_DNA"/>
</dbReference>
<sequence length="51" mass="5880">MNDEKSCKQSFQVPSFLYDKDKEISKREGASTSEQSNWCVFILSPYIWNGG</sequence>
<dbReference type="AlphaFoldDB" id="K9WDM6"/>
<evidence type="ECO:0000313" key="2">
    <source>
        <dbReference type="Proteomes" id="UP000010471"/>
    </source>
</evidence>
<dbReference type="RefSeq" id="WP_015181754.1">
    <property type="nucleotide sequence ID" value="NC_019738.1"/>
</dbReference>